<reference evidence="9" key="1">
    <citation type="submission" date="2025-08" db="UniProtKB">
        <authorList>
            <consortium name="RefSeq"/>
        </authorList>
    </citation>
    <scope>IDENTIFICATION</scope>
</reference>
<dbReference type="InterPro" id="IPR023115">
    <property type="entry name" value="TIF_IF2_dom3"/>
</dbReference>
<evidence type="ECO:0000256" key="6">
    <source>
        <dbReference type="SAM" id="MobiDB-lite"/>
    </source>
</evidence>
<dbReference type="PRINTS" id="PR00315">
    <property type="entry name" value="ELONGATNFCT"/>
</dbReference>
<proteinExistence type="inferred from homology"/>
<feature type="compositionally biased region" description="Basic and acidic residues" evidence="6">
    <location>
        <begin position="802"/>
        <end position="813"/>
    </location>
</feature>
<dbReference type="Gene3D" id="2.40.30.10">
    <property type="entry name" value="Translation factors"/>
    <property type="match status" value="1"/>
</dbReference>
<dbReference type="PROSITE" id="PS51722">
    <property type="entry name" value="G_TR_2"/>
    <property type="match status" value="1"/>
</dbReference>
<evidence type="ECO:0000313" key="9">
    <source>
        <dbReference type="RefSeq" id="XP_022588235.2"/>
    </source>
</evidence>
<keyword evidence="3" id="KW-0547">Nucleotide-binding</keyword>
<feature type="region of interest" description="Disordered" evidence="6">
    <location>
        <begin position="208"/>
        <end position="233"/>
    </location>
</feature>
<evidence type="ECO:0000256" key="3">
    <source>
        <dbReference type="ARBA" id="ARBA00022741"/>
    </source>
</evidence>
<dbReference type="GeneID" id="34622735"/>
<dbReference type="OrthoDB" id="354363at2759"/>
<accession>A0A6P5WCR2</accession>
<gene>
    <name evidence="9" type="primary">LOC34622735</name>
</gene>
<feature type="compositionally biased region" description="Polar residues" evidence="6">
    <location>
        <begin position="734"/>
        <end position="745"/>
    </location>
</feature>
<keyword evidence="2" id="KW-0396">Initiation factor</keyword>
<dbReference type="AlphaFoldDB" id="A0A6P5WCR2"/>
<dbReference type="RefSeq" id="XP_022588235.2">
    <property type="nucleotide sequence ID" value="XM_022735879.2"/>
</dbReference>
<feature type="compositionally biased region" description="Low complexity" evidence="6">
    <location>
        <begin position="774"/>
        <end position="783"/>
    </location>
</feature>
<evidence type="ECO:0000256" key="1">
    <source>
        <dbReference type="ARBA" id="ARBA00007733"/>
    </source>
</evidence>
<feature type="domain" description="Tr-type G" evidence="7">
    <location>
        <begin position="162"/>
        <end position="423"/>
    </location>
</feature>
<evidence type="ECO:0000256" key="5">
    <source>
        <dbReference type="ARBA" id="ARBA00023134"/>
    </source>
</evidence>
<name>A0A6P5WCR2_9EIME</name>
<dbReference type="InterPro" id="IPR015760">
    <property type="entry name" value="TIF_IF2"/>
</dbReference>
<keyword evidence="5" id="KW-0342">GTP-binding</keyword>
<dbReference type="Pfam" id="PF00009">
    <property type="entry name" value="GTP_EFTU"/>
    <property type="match status" value="1"/>
</dbReference>
<evidence type="ECO:0000259" key="7">
    <source>
        <dbReference type="PROSITE" id="PS51722"/>
    </source>
</evidence>
<dbReference type="Gene3D" id="3.40.50.10050">
    <property type="entry name" value="Translation initiation factor IF- 2, domain 3"/>
    <property type="match status" value="1"/>
</dbReference>
<dbReference type="InterPro" id="IPR036925">
    <property type="entry name" value="TIF_IF2_dom3_sf"/>
</dbReference>
<evidence type="ECO:0000313" key="8">
    <source>
        <dbReference type="Proteomes" id="UP000515125"/>
    </source>
</evidence>
<dbReference type="Pfam" id="PF11987">
    <property type="entry name" value="IF-2"/>
    <property type="match status" value="1"/>
</dbReference>
<feature type="compositionally biased region" description="Low complexity" evidence="6">
    <location>
        <begin position="209"/>
        <end position="225"/>
    </location>
</feature>
<feature type="region of interest" description="Disordered" evidence="6">
    <location>
        <begin position="715"/>
        <end position="813"/>
    </location>
</feature>
<dbReference type="GO" id="GO:0003924">
    <property type="term" value="F:GTPase activity"/>
    <property type="evidence" value="ECO:0007669"/>
    <property type="project" value="InterPro"/>
</dbReference>
<dbReference type="Gene3D" id="3.40.50.300">
    <property type="entry name" value="P-loop containing nucleotide triphosphate hydrolases"/>
    <property type="match status" value="1"/>
</dbReference>
<evidence type="ECO:0000256" key="2">
    <source>
        <dbReference type="ARBA" id="ARBA00022540"/>
    </source>
</evidence>
<organism evidence="8 9">
    <name type="scientific">Cyclospora cayetanensis</name>
    <dbReference type="NCBI Taxonomy" id="88456"/>
    <lineage>
        <taxon>Eukaryota</taxon>
        <taxon>Sar</taxon>
        <taxon>Alveolata</taxon>
        <taxon>Apicomplexa</taxon>
        <taxon>Conoidasida</taxon>
        <taxon>Coccidia</taxon>
        <taxon>Eucoccidiorida</taxon>
        <taxon>Eimeriorina</taxon>
        <taxon>Eimeriidae</taxon>
        <taxon>Cyclospora</taxon>
    </lineage>
</organism>
<dbReference type="InterPro" id="IPR005225">
    <property type="entry name" value="Small_GTP-bd"/>
</dbReference>
<dbReference type="SUPFAM" id="SSF52540">
    <property type="entry name" value="P-loop containing nucleoside triphosphate hydrolases"/>
    <property type="match status" value="1"/>
</dbReference>
<dbReference type="PANTHER" id="PTHR43381:SF20">
    <property type="entry name" value="TRANSLATION INITIATION FACTOR IF-2, MITOCHONDRIAL"/>
    <property type="match status" value="1"/>
</dbReference>
<dbReference type="GO" id="GO:0005737">
    <property type="term" value="C:cytoplasm"/>
    <property type="evidence" value="ECO:0007669"/>
    <property type="project" value="TreeGrafter"/>
</dbReference>
<feature type="compositionally biased region" description="Acidic residues" evidence="6">
    <location>
        <begin position="721"/>
        <end position="733"/>
    </location>
</feature>
<feature type="region of interest" description="Disordered" evidence="6">
    <location>
        <begin position="629"/>
        <end position="648"/>
    </location>
</feature>
<evidence type="ECO:0000256" key="4">
    <source>
        <dbReference type="ARBA" id="ARBA00022917"/>
    </source>
</evidence>
<dbReference type="GO" id="GO:0005525">
    <property type="term" value="F:GTP binding"/>
    <property type="evidence" value="ECO:0007669"/>
    <property type="project" value="UniProtKB-KW"/>
</dbReference>
<dbReference type="SUPFAM" id="SSF52156">
    <property type="entry name" value="Initiation factor IF2/eIF5b, domain 3"/>
    <property type="match status" value="1"/>
</dbReference>
<dbReference type="Proteomes" id="UP000515125">
    <property type="component" value="Unplaced"/>
</dbReference>
<feature type="region of interest" description="Disordered" evidence="6">
    <location>
        <begin position="877"/>
        <end position="900"/>
    </location>
</feature>
<keyword evidence="8" id="KW-1185">Reference proteome</keyword>
<dbReference type="GO" id="GO:0003743">
    <property type="term" value="F:translation initiation factor activity"/>
    <property type="evidence" value="ECO:0007669"/>
    <property type="project" value="UniProtKB-KW"/>
</dbReference>
<sequence length="1030" mass="114110">MPSPTPWNPLGCLLRKGQACCAPGGCLQVSKECFLRGSQRWIASLPKAPPVGRREIKKLLLAGSRSKTPLLLLPPQVPLHELRVFFRLPYSSVQLLCRVSRCPATKVLRWQDTRGLAFEASNKKKVMVDFYRAAHAARRFGLRAVRVDPEPEWQQEHQAQQAAVPVVALLGHINHGKTTLLDRLSATRIAPFEAGGITQQLLGVTVRYSPNSSSSSGRDSANSGRSGSGGISAAAEKEDGRLISFIDTPGHAAMSSMRARAAAAADVALVVIEADRGKQQQTAEAIRQADACKLPVVFALNKIDTLLLAKPCTDSSASDIREALLRLQAAEGRLEAETDPAALAPSAFSAAVEAERSPEDFALQQLLLIRMQLRRECQRMVENGEIERDLSEEAMRAVPISALYGHGIEDLIRRVLKVAEPLKLPLRIPASLCTTPGSATRYQLVTRRSDALVEAHLPPSGVGTILDIQQSKDRGLVYTVLLKVGALLPGNYFVAGSVYGRISSVWRYSCTFKGAPYTPEALKEDQGVPGVPFPVGSVLQVATQREKGGEAAIDDLILCLPQTRAYRLAVHRKRLEELQRQQIDGPLLELPWEVDHPKEAGSRWQQLQQRQIRRPVSEGRRAIEEFGFVDDDPSSSKEPLFTDATREEFTRPLRSVPFKERCAENSEQGAHASEAALGRSCGHRKEELLDEMELLGRSAKAQQQQLKSRCTVNLDPIIVTPEEDGYDEEEEEPTSSQEDLQNESINEGEVERGGNSADAVQRPLGRSSRRRQALRLQSQDSLSPGEAADNPGAGEGLAVESHPLHPNESRDEWAERVVKENEQLMGRWRAKSRQRKEAYAEQQRLMRAAAVEAEQQRRAALQEAPLTPEEMRRLIEGTEGDENEEGSYKEKSEQKTFPAPPKDAPVVPVILRTRYVGSFDMLLDELEKIETEMGMRIPVVHGGIGPIAPRDIVHAEVERTYGYCPVYAFQVSVLPDAIKQAVISKVIIKKFDVFTDLLQDVRERCNNIRKLQYHNLYVRSLKKHPTMSGL</sequence>
<keyword evidence="4" id="KW-0648">Protein biosynthesis</keyword>
<dbReference type="NCBIfam" id="TIGR00231">
    <property type="entry name" value="small_GTP"/>
    <property type="match status" value="1"/>
</dbReference>
<dbReference type="InterPro" id="IPR000795">
    <property type="entry name" value="T_Tr_GTP-bd_dom"/>
</dbReference>
<dbReference type="InterPro" id="IPR027417">
    <property type="entry name" value="P-loop_NTPase"/>
</dbReference>
<protein>
    <submittedName>
        <fullName evidence="9">Uncharacterized protein LOC34622735</fullName>
    </submittedName>
</protein>
<dbReference type="PANTHER" id="PTHR43381">
    <property type="entry name" value="TRANSLATION INITIATION FACTOR IF-2-RELATED"/>
    <property type="match status" value="1"/>
</dbReference>
<comment type="similarity">
    <text evidence="1">Belongs to the TRAFAC class translation factor GTPase superfamily. Classic translation factor GTPase family. IF-2 subfamily.</text>
</comment>